<evidence type="ECO:0000313" key="1">
    <source>
        <dbReference type="EMBL" id="ASK28328.1"/>
    </source>
</evidence>
<dbReference type="SUPFAM" id="SSF103642">
    <property type="entry name" value="Sec-C motif"/>
    <property type="match status" value="1"/>
</dbReference>
<dbReference type="NCBIfam" id="TIGR02292">
    <property type="entry name" value="ygfB_yecA"/>
    <property type="match status" value="1"/>
</dbReference>
<dbReference type="SUPFAM" id="SSF101327">
    <property type="entry name" value="YgfB-like"/>
    <property type="match status" value="1"/>
</dbReference>
<keyword evidence="2" id="KW-1185">Reference proteome</keyword>
<gene>
    <name evidence="1" type="ORF">BG910_11810</name>
</gene>
<dbReference type="OrthoDB" id="570299at2"/>
<organism evidence="1 2">
    <name type="scientific">Neisseria chenwenguii</name>
    <dbReference type="NCBI Taxonomy" id="1853278"/>
    <lineage>
        <taxon>Bacteria</taxon>
        <taxon>Pseudomonadati</taxon>
        <taxon>Pseudomonadota</taxon>
        <taxon>Betaproteobacteria</taxon>
        <taxon>Neisseriales</taxon>
        <taxon>Neisseriaceae</taxon>
        <taxon>Neisseria</taxon>
    </lineage>
</organism>
<accession>A0A220S4V7</accession>
<dbReference type="PANTHER" id="PTHR33747">
    <property type="entry name" value="UPF0225 PROTEIN SCO1677"/>
    <property type="match status" value="1"/>
</dbReference>
<dbReference type="Proteomes" id="UP000198238">
    <property type="component" value="Chromosome"/>
</dbReference>
<dbReference type="PANTHER" id="PTHR33747:SF1">
    <property type="entry name" value="ADENYLATE CYCLASE-ASSOCIATED CAP C-TERMINAL DOMAIN-CONTAINING PROTEIN"/>
    <property type="match status" value="1"/>
</dbReference>
<dbReference type="Gene3D" id="1.20.120.740">
    <property type="entry name" value="YgfB uncharacterised protein family UPF0149, PF03695"/>
    <property type="match status" value="1"/>
</dbReference>
<dbReference type="KEGG" id="nei:BG910_11810"/>
<dbReference type="Pfam" id="PF03695">
    <property type="entry name" value="UPF0149"/>
    <property type="match status" value="1"/>
</dbReference>
<evidence type="ECO:0000313" key="2">
    <source>
        <dbReference type="Proteomes" id="UP000198238"/>
    </source>
</evidence>
<dbReference type="InterPro" id="IPR036255">
    <property type="entry name" value="YgfB-like_sf"/>
</dbReference>
<dbReference type="Pfam" id="PF02810">
    <property type="entry name" value="SEC-C"/>
    <property type="match status" value="1"/>
</dbReference>
<dbReference type="AlphaFoldDB" id="A0A220S4V7"/>
<proteinExistence type="predicted"/>
<name>A0A220S4V7_9NEIS</name>
<protein>
    <submittedName>
        <fullName evidence="1">YecA family protein</fullName>
    </submittedName>
</protein>
<sequence>MQIPTFDQTARTRLMALLDEKSLEHNTMRCDEVQAFMTALLSGPDALNPNDWLPEVLGDESLFDAKERSEVERLVIALATDMRSKLQAKMLPDLWLYEDDAGNPDFYTWCNAYLYALDVVPTDWFETIAQEEFEDLFYPIMALGGIYDEEQNGEVILHLTESELTELESELPHVLLDIYFYWQAVINKPQTYCRKAAKIGRNDPCPCGSGKKYKACCGKLL</sequence>
<reference evidence="1 2" key="1">
    <citation type="submission" date="2017-06" db="EMBL/GenBank/DDBJ databases">
        <title>Neisseria chenwenguii sp. nov., isolated from the intestinal contents of Tibetan Plateau Pika in Yushu, Qinghai Province, China.</title>
        <authorList>
            <person name="Zhang G."/>
        </authorList>
    </citation>
    <scope>NUCLEOTIDE SEQUENCE [LARGE SCALE GENOMIC DNA]</scope>
    <source>
        <strain evidence="1 2">10023</strain>
    </source>
</reference>
<dbReference type="InterPro" id="IPR011978">
    <property type="entry name" value="YgfB-like"/>
</dbReference>
<dbReference type="Gene3D" id="3.10.450.50">
    <property type="match status" value="1"/>
</dbReference>
<dbReference type="EMBL" id="CP022278">
    <property type="protein sequence ID" value="ASK28328.1"/>
    <property type="molecule type" value="Genomic_DNA"/>
</dbReference>
<dbReference type="RefSeq" id="WP_089037017.1">
    <property type="nucleotide sequence ID" value="NZ_CP022278.1"/>
</dbReference>
<dbReference type="InterPro" id="IPR004027">
    <property type="entry name" value="SEC_C_motif"/>
</dbReference>